<dbReference type="InterPro" id="IPR051140">
    <property type="entry name" value="GATA_TF"/>
</dbReference>
<dbReference type="InterPro" id="IPR013088">
    <property type="entry name" value="Znf_NHR/GATA"/>
</dbReference>
<evidence type="ECO:0000313" key="7">
    <source>
        <dbReference type="EMBL" id="WFD46105.1"/>
    </source>
</evidence>
<gene>
    <name evidence="7" type="ORF">GLX27_000734</name>
</gene>
<sequence>MSSASPATPRAAPRPLDAGFLSRLQQRAEHDKHLQNLLQLARSNQLPESALPQLNAIIASLMVPPPLKPEEQGPPVVLVEFPENPSINFVLPLWHMAVERRRMTGARRGHSVLLSFFLPAIGSKAAGDSGRKDAVRVDHGMLLDASMWPKAPTPPPKSDTPEAGPAPSAPAPESSDAPKTEPESTADAKRNARNKRARPKKEAPPPKPERGHELYPTTWFLRADLGIDERLWDCLGRVPGCVTSEPNRERMFANDSDKQLFDKLQQSFTARFDAIPPPKMLPRSVALADIPPSLEEHITDRYAMRIQSSTTRPQPKRKVATLSDSREPRAPRVDHHVPRNYAAEILDGELRPKRKRHVATHNPDGSLKSCGACGKTKTPMWRRGPKGPSQLCNACGAKWKAGRLVVPDVPPPPILDDTLPVRRVATPVSPTPAPAPP</sequence>
<dbReference type="PROSITE" id="PS50114">
    <property type="entry name" value="GATA_ZN_FINGER_2"/>
    <property type="match status" value="1"/>
</dbReference>
<evidence type="ECO:0000256" key="5">
    <source>
        <dbReference type="SAM" id="MobiDB-lite"/>
    </source>
</evidence>
<evidence type="ECO:0000313" key="8">
    <source>
        <dbReference type="Proteomes" id="UP000818624"/>
    </source>
</evidence>
<feature type="region of interest" description="Disordered" evidence="5">
    <location>
        <begin position="146"/>
        <end position="213"/>
    </location>
</feature>
<evidence type="ECO:0000256" key="3">
    <source>
        <dbReference type="ARBA" id="ARBA00022833"/>
    </source>
</evidence>
<evidence type="ECO:0000256" key="1">
    <source>
        <dbReference type="ARBA" id="ARBA00022723"/>
    </source>
</evidence>
<feature type="region of interest" description="Disordered" evidence="5">
    <location>
        <begin position="307"/>
        <end position="332"/>
    </location>
</feature>
<reference evidence="7 8" key="1">
    <citation type="journal article" date="2020" name="Elife">
        <title>Loss of centromere function drives karyotype evolution in closely related Malassezia species.</title>
        <authorList>
            <person name="Sankaranarayanan S.R."/>
            <person name="Ianiri G."/>
            <person name="Coelho M.A."/>
            <person name="Reza M.H."/>
            <person name="Thimmappa B.C."/>
            <person name="Ganguly P."/>
            <person name="Vadnala R.N."/>
            <person name="Sun S."/>
            <person name="Siddharthan R."/>
            <person name="Tellgren-Roth C."/>
            <person name="Dawson T.L."/>
            <person name="Heitman J."/>
            <person name="Sanyal K."/>
        </authorList>
    </citation>
    <scope>NUCLEOTIDE SEQUENCE [LARGE SCALE GENOMIC DNA]</scope>
    <source>
        <strain evidence="7">CBS14141</strain>
    </source>
</reference>
<feature type="compositionally biased region" description="Low complexity" evidence="5">
    <location>
        <begin position="161"/>
        <end position="175"/>
    </location>
</feature>
<accession>A0ABY8EKG0</accession>
<dbReference type="SMART" id="SM00401">
    <property type="entry name" value="ZnF_GATA"/>
    <property type="match status" value="1"/>
</dbReference>
<organism evidence="7 8">
    <name type="scientific">Malassezia furfur</name>
    <name type="common">Pityriasis versicolor infection agent</name>
    <name type="synonym">Pityrosporum furfur</name>
    <dbReference type="NCBI Taxonomy" id="55194"/>
    <lineage>
        <taxon>Eukaryota</taxon>
        <taxon>Fungi</taxon>
        <taxon>Dikarya</taxon>
        <taxon>Basidiomycota</taxon>
        <taxon>Ustilaginomycotina</taxon>
        <taxon>Malasseziomycetes</taxon>
        <taxon>Malasseziales</taxon>
        <taxon>Malasseziaceae</taxon>
        <taxon>Malassezia</taxon>
    </lineage>
</organism>
<keyword evidence="2 4" id="KW-0863">Zinc-finger</keyword>
<keyword evidence="8" id="KW-1185">Reference proteome</keyword>
<proteinExistence type="predicted"/>
<dbReference type="PANTHER" id="PTHR45658">
    <property type="entry name" value="GATA TRANSCRIPTION FACTOR"/>
    <property type="match status" value="1"/>
</dbReference>
<dbReference type="EMBL" id="CP046234">
    <property type="protein sequence ID" value="WFD46105.1"/>
    <property type="molecule type" value="Genomic_DNA"/>
</dbReference>
<evidence type="ECO:0000256" key="4">
    <source>
        <dbReference type="PROSITE-ProRule" id="PRU00094"/>
    </source>
</evidence>
<dbReference type="Pfam" id="PF00320">
    <property type="entry name" value="GATA"/>
    <property type="match status" value="1"/>
</dbReference>
<evidence type="ECO:0000259" key="6">
    <source>
        <dbReference type="PROSITE" id="PS50114"/>
    </source>
</evidence>
<dbReference type="PANTHER" id="PTHR45658:SF18">
    <property type="entry name" value="PROTEIN GAT2"/>
    <property type="match status" value="1"/>
</dbReference>
<keyword evidence="1" id="KW-0479">Metal-binding</keyword>
<protein>
    <recommendedName>
        <fullName evidence="6">GATA-type domain-containing protein</fullName>
    </recommendedName>
</protein>
<dbReference type="Proteomes" id="UP000818624">
    <property type="component" value="Chromosome 1"/>
</dbReference>
<feature type="compositionally biased region" description="Basic and acidic residues" evidence="5">
    <location>
        <begin position="200"/>
        <end position="213"/>
    </location>
</feature>
<dbReference type="Gene3D" id="3.30.50.10">
    <property type="entry name" value="Erythroid Transcription Factor GATA-1, subunit A"/>
    <property type="match status" value="1"/>
</dbReference>
<feature type="domain" description="GATA-type" evidence="6">
    <location>
        <begin position="364"/>
        <end position="422"/>
    </location>
</feature>
<dbReference type="CDD" id="cd00202">
    <property type="entry name" value="ZnF_GATA"/>
    <property type="match status" value="1"/>
</dbReference>
<dbReference type="SUPFAM" id="SSF57716">
    <property type="entry name" value="Glucocorticoid receptor-like (DNA-binding domain)"/>
    <property type="match status" value="1"/>
</dbReference>
<keyword evidence="3" id="KW-0862">Zinc</keyword>
<dbReference type="InterPro" id="IPR000679">
    <property type="entry name" value="Znf_GATA"/>
</dbReference>
<name>A0ABY8EKG0_MALFU</name>
<feature type="compositionally biased region" description="Basic and acidic residues" evidence="5">
    <location>
        <begin position="176"/>
        <end position="190"/>
    </location>
</feature>
<evidence type="ECO:0000256" key="2">
    <source>
        <dbReference type="ARBA" id="ARBA00022771"/>
    </source>
</evidence>